<comment type="caution">
    <text evidence="2">The sequence shown here is derived from an EMBL/GenBank/DDBJ whole genome shotgun (WGS) entry which is preliminary data.</text>
</comment>
<protein>
    <submittedName>
        <fullName evidence="2">Uncharacterized protein</fullName>
    </submittedName>
</protein>
<dbReference type="EMBL" id="CALYLO010000012">
    <property type="protein sequence ID" value="CAH8248747.1"/>
    <property type="molecule type" value="Genomic_DNA"/>
</dbReference>
<keyword evidence="1" id="KW-0732">Signal</keyword>
<keyword evidence="3" id="KW-1185">Reference proteome</keyword>
<reference evidence="2" key="1">
    <citation type="submission" date="2022-06" db="EMBL/GenBank/DDBJ databases">
        <authorList>
            <person name="Dietemann V."/>
            <person name="Ory F."/>
            <person name="Dainat B."/>
            <person name="Oberhansli S."/>
        </authorList>
    </citation>
    <scope>NUCLEOTIDE SEQUENCE</scope>
    <source>
        <strain evidence="2">Ena-SAMPLE-TAB-26-04-2022-14:26:32:270-5432</strain>
    </source>
</reference>
<feature type="chain" id="PRO_5046333983" evidence="1">
    <location>
        <begin position="22"/>
        <end position="857"/>
    </location>
</feature>
<proteinExistence type="predicted"/>
<dbReference type="Proteomes" id="UP001154322">
    <property type="component" value="Unassembled WGS sequence"/>
</dbReference>
<dbReference type="RefSeq" id="WP_213427502.1">
    <property type="nucleotide sequence ID" value="NZ_AP031286.1"/>
</dbReference>
<evidence type="ECO:0000256" key="1">
    <source>
        <dbReference type="SAM" id="SignalP"/>
    </source>
</evidence>
<feature type="signal peptide" evidence="1">
    <location>
        <begin position="1"/>
        <end position="21"/>
    </location>
</feature>
<evidence type="ECO:0000313" key="2">
    <source>
        <dbReference type="EMBL" id="CAH8248747.1"/>
    </source>
</evidence>
<evidence type="ECO:0000313" key="3">
    <source>
        <dbReference type="Proteomes" id="UP001154322"/>
    </source>
</evidence>
<name>A0ABM9GAG9_9BACL</name>
<organism evidence="2 3">
    <name type="scientific">Paenibacillus melissococcoides</name>
    <dbReference type="NCBI Taxonomy" id="2912268"/>
    <lineage>
        <taxon>Bacteria</taxon>
        <taxon>Bacillati</taxon>
        <taxon>Bacillota</taxon>
        <taxon>Bacilli</taxon>
        <taxon>Bacillales</taxon>
        <taxon>Paenibacillaceae</taxon>
        <taxon>Paenibacillus</taxon>
    </lineage>
</organism>
<sequence length="857" mass="95363">MNKKKTIAAVLSLSLALGTFATVSPEVQAAQKASDKQSQAKTTTKTPAVKTLDTLSSIKLTNKSSVKLTNVNMYRQDESNILSYTLTYTNNEARSIPLIDYWTKVRTKSGTVYSSNLTDEDKDKKVIPAQSQLSVTYYAKVAKHLTVHDLNYDIIKWDFSKSNFENRLGSFQIPSGITTSTVVGETRTIRMNDIPIKTSVDRVNVFPSDEYHYVNVAVNVVNAGVKALENSSYKYAVKTTNGSTYILVPDGTSKDYKLQPGEKKTLNLMTAIPKSVNVKKLELQVIQEQASGKEGEAGKINLAVGTFALPKANDSNSGVPANKDKVITINDAKVNTKITTGWLNQSYNQNDITLTFMFENMSNKPVTLPKYEFELHGPNGFSTPIPTKSLENLTLKPLEKRPITLNVSISAETGTNQLKLHMNRPGDTGEKDVKDSASNSFKYPEGIYNVPELLSMQNKTGIEYNVQHSKGNLGITIDTLQQLPWTDGKIVSAKMTIRNKESKSIQLPALEGVFKIDAAESSGKTQIVSSNGTLIIGPKEKINVYVVTKLPSYLDFTQMQIALLEKIGETDTAQLIQFTNIGKLPELPVVEFNTYHKLETEGRKAEILARQSRVYQGNSDKIVYTDLEMKSKEGRQATLSQMVGYYRTSDGLYYKANMVQIDRPTSPEGKNIVTAWAKVPSSVNTKDMQLILGEGIKENKLTAPKEESDGYINAVAMNLDIGQPSLKRYFDNLDFFPYTLTISEFYATINNSSMQFDFKYELKKDEQYDMGEYGHKVIVEITDASNRVFEKEIEIDKDGGLKVGKNLSYTASFNDALFERIQNGGYQVSIYDSFQGEKVKLASYGSAYNLRNARTSD</sequence>
<gene>
    <name evidence="2" type="ORF">WJ0W_005931</name>
</gene>
<accession>A0ABM9GAG9</accession>